<gene>
    <name evidence="2" type="ORF">TWF694_010709</name>
</gene>
<accession>A0AAV9X6U3</accession>
<evidence type="ECO:0000256" key="1">
    <source>
        <dbReference type="SAM" id="SignalP"/>
    </source>
</evidence>
<dbReference type="PROSITE" id="PS51257">
    <property type="entry name" value="PROKAR_LIPOPROTEIN"/>
    <property type="match status" value="1"/>
</dbReference>
<dbReference type="AlphaFoldDB" id="A0AAV9X6U3"/>
<organism evidence="2 3">
    <name type="scientific">Orbilia ellipsospora</name>
    <dbReference type="NCBI Taxonomy" id="2528407"/>
    <lineage>
        <taxon>Eukaryota</taxon>
        <taxon>Fungi</taxon>
        <taxon>Dikarya</taxon>
        <taxon>Ascomycota</taxon>
        <taxon>Pezizomycotina</taxon>
        <taxon>Orbiliomycetes</taxon>
        <taxon>Orbiliales</taxon>
        <taxon>Orbiliaceae</taxon>
        <taxon>Orbilia</taxon>
    </lineage>
</organism>
<name>A0AAV9X6U3_9PEZI</name>
<protein>
    <submittedName>
        <fullName evidence="2">Uncharacterized protein</fullName>
    </submittedName>
</protein>
<dbReference type="EMBL" id="JAVHJO010000008">
    <property type="protein sequence ID" value="KAK6537804.1"/>
    <property type="molecule type" value="Genomic_DNA"/>
</dbReference>
<sequence length="102" mass="10158">MKCQVLGFLVASLVAVVSCQSAAPSWGVGAFGGVIGSFDPKVTTAAPIQTDGALVSASATSPVPTSTGGAAAGDFTSTTTRFVTTYTTVTVPVTMQANNRRA</sequence>
<evidence type="ECO:0000313" key="2">
    <source>
        <dbReference type="EMBL" id="KAK6537804.1"/>
    </source>
</evidence>
<evidence type="ECO:0000313" key="3">
    <source>
        <dbReference type="Proteomes" id="UP001365542"/>
    </source>
</evidence>
<proteinExistence type="predicted"/>
<keyword evidence="3" id="KW-1185">Reference proteome</keyword>
<comment type="caution">
    <text evidence="2">The sequence shown here is derived from an EMBL/GenBank/DDBJ whole genome shotgun (WGS) entry which is preliminary data.</text>
</comment>
<feature type="signal peptide" evidence="1">
    <location>
        <begin position="1"/>
        <end position="19"/>
    </location>
</feature>
<reference evidence="2 3" key="1">
    <citation type="submission" date="2019-10" db="EMBL/GenBank/DDBJ databases">
        <authorList>
            <person name="Palmer J.M."/>
        </authorList>
    </citation>
    <scope>NUCLEOTIDE SEQUENCE [LARGE SCALE GENOMIC DNA]</scope>
    <source>
        <strain evidence="2 3">TWF694</strain>
    </source>
</reference>
<dbReference type="Proteomes" id="UP001365542">
    <property type="component" value="Unassembled WGS sequence"/>
</dbReference>
<keyword evidence="1" id="KW-0732">Signal</keyword>
<feature type="chain" id="PRO_5043709929" evidence="1">
    <location>
        <begin position="20"/>
        <end position="102"/>
    </location>
</feature>